<protein>
    <submittedName>
        <fullName evidence="1">Uncharacterized protein</fullName>
    </submittedName>
</protein>
<dbReference type="RefSeq" id="XP_064718722.1">
    <property type="nucleotide sequence ID" value="XM_064862650.1"/>
</dbReference>
<organism evidence="1 2">
    <name type="scientific">Cryptococcus decagattii</name>
    <dbReference type="NCBI Taxonomy" id="1859122"/>
    <lineage>
        <taxon>Eukaryota</taxon>
        <taxon>Fungi</taxon>
        <taxon>Dikarya</taxon>
        <taxon>Basidiomycota</taxon>
        <taxon>Agaricomycotina</taxon>
        <taxon>Tremellomycetes</taxon>
        <taxon>Tremellales</taxon>
        <taxon>Cryptococcaceae</taxon>
        <taxon>Cryptococcus</taxon>
        <taxon>Cryptococcus gattii species complex</taxon>
    </lineage>
</organism>
<accession>A0ABZ2AMB1</accession>
<sequence>MVYNNLSGRYTDQIMSKTQAQMVNPPDMTRPKSQIPANNIEPTLDIGCTPNNHGVEQGMNRWEEDEEDDVESILSLSLDSSAFLAPEEDDEDTPPSLNLGSGLALDLKDVTMNNSTTVISAGELFDENIQAEGTRDHQLPKVFLKTASISISVLQLLDSLAHPEGSASRRSNEQDFGEENLVDILQYVSGLTETD</sequence>
<dbReference type="EMBL" id="CP143806">
    <property type="protein sequence ID" value="WVO19482.1"/>
    <property type="molecule type" value="Genomic_DNA"/>
</dbReference>
<dbReference type="GeneID" id="89987544"/>
<evidence type="ECO:0000313" key="2">
    <source>
        <dbReference type="Proteomes" id="UP001432216"/>
    </source>
</evidence>
<proteinExistence type="predicted"/>
<keyword evidence="2" id="KW-1185">Reference proteome</keyword>
<gene>
    <name evidence="1" type="ORF">IAS62_000768</name>
</gene>
<reference evidence="1 2" key="1">
    <citation type="submission" date="2024-01" db="EMBL/GenBank/DDBJ databases">
        <title>Comparative genomics of Cryptococcus and Kwoniella reveals pathogenesis evolution and contrasting modes of karyotype evolution via chromosome fusion or intercentromeric recombination.</title>
        <authorList>
            <person name="Coelho M.A."/>
            <person name="David-Palma M."/>
            <person name="Shea T."/>
            <person name="Bowers K."/>
            <person name="McGinley-Smith S."/>
            <person name="Mohammad A.W."/>
            <person name="Gnirke A."/>
            <person name="Yurkov A.M."/>
            <person name="Nowrousian M."/>
            <person name="Sun S."/>
            <person name="Cuomo C.A."/>
            <person name="Heitman J."/>
        </authorList>
    </citation>
    <scope>NUCLEOTIDE SEQUENCE [LARGE SCALE GENOMIC DNA]</scope>
    <source>
        <strain evidence="1 2">7685027</strain>
    </source>
</reference>
<dbReference type="Proteomes" id="UP001432216">
    <property type="component" value="Chromosome 1"/>
</dbReference>
<name>A0ABZ2AMB1_9TREE</name>
<evidence type="ECO:0000313" key="1">
    <source>
        <dbReference type="EMBL" id="WVO19482.1"/>
    </source>
</evidence>